<comment type="caution">
    <text evidence="1">The sequence shown here is derived from an EMBL/GenBank/DDBJ whole genome shotgun (WGS) entry which is preliminary data.</text>
</comment>
<dbReference type="InterPro" id="IPR013325">
    <property type="entry name" value="RNA_pol_sigma_r2"/>
</dbReference>
<protein>
    <submittedName>
        <fullName evidence="1">Sigma-70 family RNA polymerase sigma factor</fullName>
    </submittedName>
</protein>
<name>A0ABT2PX49_9MOLU</name>
<dbReference type="NCBIfam" id="TIGR02937">
    <property type="entry name" value="sigma70-ECF"/>
    <property type="match status" value="1"/>
</dbReference>
<evidence type="ECO:0000313" key="1">
    <source>
        <dbReference type="EMBL" id="MCU0104312.1"/>
    </source>
</evidence>
<accession>A0ABT2PX49</accession>
<keyword evidence="2" id="KW-1185">Reference proteome</keyword>
<organism evidence="1 2">
    <name type="scientific">Paracholeplasma vituli</name>
    <dbReference type="NCBI Taxonomy" id="69473"/>
    <lineage>
        <taxon>Bacteria</taxon>
        <taxon>Bacillati</taxon>
        <taxon>Mycoplasmatota</taxon>
        <taxon>Mollicutes</taxon>
        <taxon>Acholeplasmatales</taxon>
        <taxon>Acholeplasmataceae</taxon>
        <taxon>Paracholeplasma</taxon>
    </lineage>
</organism>
<dbReference type="EMBL" id="JAOEGN010000002">
    <property type="protein sequence ID" value="MCU0104312.1"/>
    <property type="molecule type" value="Genomic_DNA"/>
</dbReference>
<sequence>MSYKAYNDYELIYMVQDQQDMVALDILFTKYDKFIHKKISQFYIFDSERDDFYQEGLISLHKAVISFKEAYNKTFMRYFETVLERKFINLNQKRKRYHQEMDHLVNEARYMPICVEEEPLPSYQKQSFKSALEDAIYDAYFKENLKIQTIARTYQLDPKQVYNAIYRIKKKLTQTP</sequence>
<evidence type="ECO:0000313" key="2">
    <source>
        <dbReference type="Proteomes" id="UP001209076"/>
    </source>
</evidence>
<gene>
    <name evidence="1" type="ORF">N7603_01425</name>
</gene>
<dbReference type="SUPFAM" id="SSF88946">
    <property type="entry name" value="Sigma2 domain of RNA polymerase sigma factors"/>
    <property type="match status" value="1"/>
</dbReference>
<dbReference type="Gene3D" id="1.10.1740.10">
    <property type="match status" value="1"/>
</dbReference>
<dbReference type="RefSeq" id="WP_262095535.1">
    <property type="nucleotide sequence ID" value="NZ_JAOEGN010000002.1"/>
</dbReference>
<dbReference type="InterPro" id="IPR014284">
    <property type="entry name" value="RNA_pol_sigma-70_dom"/>
</dbReference>
<dbReference type="Proteomes" id="UP001209076">
    <property type="component" value="Unassembled WGS sequence"/>
</dbReference>
<reference evidence="2" key="1">
    <citation type="submission" date="2023-07" db="EMBL/GenBank/DDBJ databases">
        <title>Novel Mycoplasma species identified in domestic and wild animals.</title>
        <authorList>
            <person name="Volokhov D.V."/>
            <person name="Furtak V.A."/>
            <person name="Zagorodnyaya T.A."/>
        </authorList>
    </citation>
    <scope>NUCLEOTIDE SEQUENCE [LARGE SCALE GENOMIC DNA]</scope>
    <source>
        <strain evidence="2">92-19</strain>
    </source>
</reference>
<proteinExistence type="predicted"/>